<dbReference type="eggNOG" id="ENOG502SP4C">
    <property type="taxonomic scope" value="Eukaryota"/>
</dbReference>
<evidence type="ECO:0008006" key="3">
    <source>
        <dbReference type="Google" id="ProtNLM"/>
    </source>
</evidence>
<protein>
    <recommendedName>
        <fullName evidence="3">RxLR effector candidate protein</fullName>
    </recommendedName>
</protein>
<evidence type="ECO:0000313" key="1">
    <source>
        <dbReference type="EnsemblProtists" id="HpaP805812"/>
    </source>
</evidence>
<accession>M4BHD6</accession>
<evidence type="ECO:0000313" key="2">
    <source>
        <dbReference type="Proteomes" id="UP000011713"/>
    </source>
</evidence>
<dbReference type="AlphaFoldDB" id="M4BHD6"/>
<dbReference type="EnsemblProtists" id="HpaT805812">
    <property type="protein sequence ID" value="HpaP805812"/>
    <property type="gene ID" value="HpaG805812"/>
</dbReference>
<reference evidence="1" key="2">
    <citation type="submission" date="2015-06" db="UniProtKB">
        <authorList>
            <consortium name="EnsemblProtists"/>
        </authorList>
    </citation>
    <scope>IDENTIFICATION</scope>
    <source>
        <strain evidence="1">Emoy2</strain>
    </source>
</reference>
<dbReference type="HOGENOM" id="CLU_886962_0_0_1"/>
<keyword evidence="2" id="KW-1185">Reference proteome</keyword>
<organism evidence="1 2">
    <name type="scientific">Hyaloperonospora arabidopsidis (strain Emoy2)</name>
    <name type="common">Downy mildew agent</name>
    <name type="synonym">Peronospora arabidopsidis</name>
    <dbReference type="NCBI Taxonomy" id="559515"/>
    <lineage>
        <taxon>Eukaryota</taxon>
        <taxon>Sar</taxon>
        <taxon>Stramenopiles</taxon>
        <taxon>Oomycota</taxon>
        <taxon>Peronosporomycetes</taxon>
        <taxon>Peronosporales</taxon>
        <taxon>Peronosporaceae</taxon>
        <taxon>Hyaloperonospora</taxon>
    </lineage>
</organism>
<dbReference type="VEuPathDB" id="FungiDB:HpaG805812"/>
<sequence length="314" mass="35737">MSRLISQTACWRDGDSLTIWLAAPLPAVTWEISTVSRRYWPTYWWTDNPWLCDGTGHRLERTKYDRIRPCSLQDLSIDRTGLTTYVCRVPLAEGAGKHHTDRKLGRWALAILLESPPLDIAQICEVLPTVALRNPPVFRLAYTWVLVAAGVVRGVADTAPDIPSRGVMLKKASNGINWTVDDSQIASPEYWLDVAALQRAQHAHGFVIEAHPSTHGFPWDAPPNIANRHVLRHLKRQPYCKAKVKLRTALRGLLQKLQTCAYRGDWHSAALNQTPKQLWSHHNAMAKYQVWVYYILVLQQLNLFFPGREINNSL</sequence>
<dbReference type="STRING" id="559515.M4BHD6"/>
<dbReference type="EMBL" id="JH598261">
    <property type="status" value="NOT_ANNOTATED_CDS"/>
    <property type="molecule type" value="Genomic_DNA"/>
</dbReference>
<dbReference type="Proteomes" id="UP000011713">
    <property type="component" value="Unassembled WGS sequence"/>
</dbReference>
<proteinExistence type="predicted"/>
<dbReference type="InParanoid" id="M4BHD6"/>
<reference evidence="2" key="1">
    <citation type="journal article" date="2010" name="Science">
        <title>Signatures of adaptation to obligate biotrophy in the Hyaloperonospora arabidopsidis genome.</title>
        <authorList>
            <person name="Baxter L."/>
            <person name="Tripathy S."/>
            <person name="Ishaque N."/>
            <person name="Boot N."/>
            <person name="Cabral A."/>
            <person name="Kemen E."/>
            <person name="Thines M."/>
            <person name="Ah-Fong A."/>
            <person name="Anderson R."/>
            <person name="Badejoko W."/>
            <person name="Bittner-Eddy P."/>
            <person name="Boore J.L."/>
            <person name="Chibucos M.C."/>
            <person name="Coates M."/>
            <person name="Dehal P."/>
            <person name="Delehaunty K."/>
            <person name="Dong S."/>
            <person name="Downton P."/>
            <person name="Dumas B."/>
            <person name="Fabro G."/>
            <person name="Fronick C."/>
            <person name="Fuerstenberg S.I."/>
            <person name="Fulton L."/>
            <person name="Gaulin E."/>
            <person name="Govers F."/>
            <person name="Hughes L."/>
            <person name="Humphray S."/>
            <person name="Jiang R.H."/>
            <person name="Judelson H."/>
            <person name="Kamoun S."/>
            <person name="Kyung K."/>
            <person name="Meijer H."/>
            <person name="Minx P."/>
            <person name="Morris P."/>
            <person name="Nelson J."/>
            <person name="Phuntumart V."/>
            <person name="Qutob D."/>
            <person name="Rehmany A."/>
            <person name="Rougon-Cardoso A."/>
            <person name="Ryden P."/>
            <person name="Torto-Alalibo T."/>
            <person name="Studholme D."/>
            <person name="Wang Y."/>
            <person name="Win J."/>
            <person name="Wood J."/>
            <person name="Clifton S.W."/>
            <person name="Rogers J."/>
            <person name="Van den Ackerveken G."/>
            <person name="Jones J.D."/>
            <person name="McDowell J.M."/>
            <person name="Beynon J."/>
            <person name="Tyler B.M."/>
        </authorList>
    </citation>
    <scope>NUCLEOTIDE SEQUENCE [LARGE SCALE GENOMIC DNA]</scope>
    <source>
        <strain evidence="2">Emoy2</strain>
    </source>
</reference>
<name>M4BHD6_HYAAE</name>